<accession>A0A2N0HJJ6</accession>
<dbReference type="Proteomes" id="UP000232587">
    <property type="component" value="Unassembled WGS sequence"/>
</dbReference>
<sequence>MEARYTLMSIVAGGVLLGAVASQAVPSSPLAVQEPGWRGMIQDQYRLAYSPVARGGGPEDATGASLAMVSYDPNAIPDSYTLPPAYAEADRLARAEARAAAEAERDYRLAYAEATRPLDRVTVTRGSQPEEQAAETLQDAEDQAASADLSDTGEGAKILTMGAAQTTDS</sequence>
<dbReference type="EMBL" id="PHUF01000003">
    <property type="protein sequence ID" value="PKB19112.1"/>
    <property type="molecule type" value="Genomic_DNA"/>
</dbReference>
<evidence type="ECO:0000256" key="1">
    <source>
        <dbReference type="SAM" id="MobiDB-lite"/>
    </source>
</evidence>
<protein>
    <submittedName>
        <fullName evidence="2">Uncharacterized protein</fullName>
    </submittedName>
</protein>
<evidence type="ECO:0000313" key="2">
    <source>
        <dbReference type="EMBL" id="PKB19112.1"/>
    </source>
</evidence>
<proteinExistence type="predicted"/>
<evidence type="ECO:0000313" key="3">
    <source>
        <dbReference type="Proteomes" id="UP000232587"/>
    </source>
</evidence>
<gene>
    <name evidence="2" type="ORF">B0I00_1340</name>
</gene>
<dbReference type="RefSeq" id="WP_100866627.1">
    <property type="nucleotide sequence ID" value="NZ_PHUF01000003.1"/>
</dbReference>
<name>A0A2N0HJJ6_9SPHN</name>
<keyword evidence="3" id="KW-1185">Reference proteome</keyword>
<reference evidence="2 3" key="1">
    <citation type="submission" date="2017-11" db="EMBL/GenBank/DDBJ databases">
        <title>Genomic Encyclopedia of Type Strains, Phase III (KMG-III): the genomes of soil and plant-associated and newly described type strains.</title>
        <authorList>
            <person name="Whitman W."/>
        </authorList>
    </citation>
    <scope>NUCLEOTIDE SEQUENCE [LARGE SCALE GENOMIC DNA]</scope>
    <source>
        <strain evidence="2 3">CGMCC 1.12274</strain>
    </source>
</reference>
<comment type="caution">
    <text evidence="2">The sequence shown here is derived from an EMBL/GenBank/DDBJ whole genome shotgun (WGS) entry which is preliminary data.</text>
</comment>
<dbReference type="AlphaFoldDB" id="A0A2N0HJJ6"/>
<feature type="region of interest" description="Disordered" evidence="1">
    <location>
        <begin position="125"/>
        <end position="169"/>
    </location>
</feature>
<organism evidence="2 3">
    <name type="scientific">Novosphingobium kunmingense</name>
    <dbReference type="NCBI Taxonomy" id="1211806"/>
    <lineage>
        <taxon>Bacteria</taxon>
        <taxon>Pseudomonadati</taxon>
        <taxon>Pseudomonadota</taxon>
        <taxon>Alphaproteobacteria</taxon>
        <taxon>Sphingomonadales</taxon>
        <taxon>Sphingomonadaceae</taxon>
        <taxon>Novosphingobium</taxon>
    </lineage>
</organism>